<keyword evidence="4" id="KW-1185">Reference proteome</keyword>
<accession>A0AAD9MD45</accession>
<evidence type="ECO:0000313" key="4">
    <source>
        <dbReference type="Proteomes" id="UP001217918"/>
    </source>
</evidence>
<dbReference type="InterPro" id="IPR004343">
    <property type="entry name" value="Plus-3_dom"/>
</dbReference>
<feature type="region of interest" description="Disordered" evidence="1">
    <location>
        <begin position="483"/>
        <end position="534"/>
    </location>
</feature>
<proteinExistence type="predicted"/>
<dbReference type="AlphaFoldDB" id="A0AAD9MD45"/>
<protein>
    <recommendedName>
        <fullName evidence="2">Plus3 domain-containing protein</fullName>
    </recommendedName>
</protein>
<evidence type="ECO:0000313" key="3">
    <source>
        <dbReference type="EMBL" id="KAK2069543.1"/>
    </source>
</evidence>
<gene>
    <name evidence="3" type="ORF">P8C59_004111</name>
</gene>
<evidence type="ECO:0000256" key="1">
    <source>
        <dbReference type="SAM" id="MobiDB-lite"/>
    </source>
</evidence>
<feature type="compositionally biased region" description="Basic and acidic residues" evidence="1">
    <location>
        <begin position="114"/>
        <end position="123"/>
    </location>
</feature>
<name>A0AAD9MD45_9PEZI</name>
<feature type="compositionally biased region" description="Basic and acidic residues" evidence="1">
    <location>
        <begin position="214"/>
        <end position="252"/>
    </location>
</feature>
<dbReference type="Gene3D" id="3.90.70.200">
    <property type="entry name" value="Plus-3 domain"/>
    <property type="match status" value="1"/>
</dbReference>
<feature type="region of interest" description="Disordered" evidence="1">
    <location>
        <begin position="166"/>
        <end position="278"/>
    </location>
</feature>
<dbReference type="Proteomes" id="UP001217918">
    <property type="component" value="Unassembled WGS sequence"/>
</dbReference>
<reference evidence="3" key="1">
    <citation type="journal article" date="2023" name="Mol. Plant Microbe Interact.">
        <title>Elucidating the Obligate Nature and Biological Capacity of an Invasive Fungal Corn Pathogen.</title>
        <authorList>
            <person name="MacCready J.S."/>
            <person name="Roggenkamp E.M."/>
            <person name="Gdanetz K."/>
            <person name="Chilvers M.I."/>
        </authorList>
    </citation>
    <scope>NUCLEOTIDE SEQUENCE</scope>
    <source>
        <strain evidence="3">PM02</strain>
    </source>
</reference>
<feature type="domain" description="Plus3" evidence="2">
    <location>
        <begin position="279"/>
        <end position="416"/>
    </location>
</feature>
<evidence type="ECO:0000259" key="2">
    <source>
        <dbReference type="PROSITE" id="PS51360"/>
    </source>
</evidence>
<feature type="compositionally biased region" description="Basic and acidic residues" evidence="1">
    <location>
        <begin position="169"/>
        <end position="191"/>
    </location>
</feature>
<sequence length="608" mass="68107">MSDIEDELLALAGGDVSSDEEEVGHRGRPASRSPTPPAAAASNNEALASKGAATKKIPAKKSRKAKSDDDSVGDEQAEKSEEGEASAPGSPDSQQSVPMDESDSDSDAPQSKAPGEEEEKKYPYEGLFTDPAEKSRIMAMREIEREQILAERREINERARQRQVLRQLMENRKEESKKRKLSDAELDDGQRKTSRVRTKVGGTKVGETSSGMDNLRRAREERSNQIRQRERENDRRKARSPEYRRSVDRDPGPDSEDDWQRPGKSRRKSQSPAAREGVPVVLRDYERVRVGRGHFAEVCFYPGFEEALKGCYVRLALGPDPETREPKYRMCLIKGFTKGQPYAMELGRGGQIVVDSYVTLAYGKSQKDMPFIWCSNSKFTEGEWARYKDICAADHVDLPKRQTLVNKINDINKLCERSWTELELVQKLERQNSLRMRFSTVPRENLERRIAEAQLANKTDLAARLQAELDNMEIPRLAFRTSLAPMKKPGGSGVMAKMSAAQEEAARLSEEKLRRLSEEDHAGRRLVKTSSSHLRTKKLLKEAAASKAASKAGSSPASGGAETLEMTHIAKLQELQRQSSKKGMPTIHRPLMDDDIIGALDLDIDVEI</sequence>
<dbReference type="SUPFAM" id="SSF159042">
    <property type="entry name" value="Plus3-like"/>
    <property type="match status" value="1"/>
</dbReference>
<feature type="compositionally biased region" description="Low complexity" evidence="1">
    <location>
        <begin position="30"/>
        <end position="49"/>
    </location>
</feature>
<feature type="region of interest" description="Disordered" evidence="1">
    <location>
        <begin position="1"/>
        <end position="134"/>
    </location>
</feature>
<dbReference type="Pfam" id="PF03126">
    <property type="entry name" value="Plus-3"/>
    <property type="match status" value="1"/>
</dbReference>
<feature type="compositionally biased region" description="Basic and acidic residues" evidence="1">
    <location>
        <begin position="504"/>
        <end position="523"/>
    </location>
</feature>
<organism evidence="3 4">
    <name type="scientific">Phyllachora maydis</name>
    <dbReference type="NCBI Taxonomy" id="1825666"/>
    <lineage>
        <taxon>Eukaryota</taxon>
        <taxon>Fungi</taxon>
        <taxon>Dikarya</taxon>
        <taxon>Ascomycota</taxon>
        <taxon>Pezizomycotina</taxon>
        <taxon>Sordariomycetes</taxon>
        <taxon>Sordariomycetidae</taxon>
        <taxon>Phyllachorales</taxon>
        <taxon>Phyllachoraceae</taxon>
        <taxon>Phyllachora</taxon>
    </lineage>
</organism>
<dbReference type="InterPro" id="IPR036128">
    <property type="entry name" value="Plus3-like_sf"/>
</dbReference>
<dbReference type="EMBL" id="JAQQPM010000003">
    <property type="protein sequence ID" value="KAK2069543.1"/>
    <property type="molecule type" value="Genomic_DNA"/>
</dbReference>
<comment type="caution">
    <text evidence="3">The sequence shown here is derived from an EMBL/GenBank/DDBJ whole genome shotgun (WGS) entry which is preliminary data.</text>
</comment>
<dbReference type="GO" id="GO:0003677">
    <property type="term" value="F:DNA binding"/>
    <property type="evidence" value="ECO:0007669"/>
    <property type="project" value="InterPro"/>
</dbReference>
<dbReference type="SMART" id="SM00719">
    <property type="entry name" value="Plus3"/>
    <property type="match status" value="1"/>
</dbReference>
<dbReference type="FunFam" id="3.90.70.200:FF:000005">
    <property type="entry name" value="Related to Pol II transcription elongation factor"/>
    <property type="match status" value="1"/>
</dbReference>
<dbReference type="PROSITE" id="PS51360">
    <property type="entry name" value="PLUS3"/>
    <property type="match status" value="1"/>
</dbReference>
<feature type="region of interest" description="Disordered" evidence="1">
    <location>
        <begin position="542"/>
        <end position="561"/>
    </location>
</feature>